<feature type="domain" description="Lon N-terminal" evidence="2">
    <location>
        <begin position="14"/>
        <end position="241"/>
    </location>
</feature>
<dbReference type="InterPro" id="IPR046336">
    <property type="entry name" value="Lon_prtase_N_sf"/>
</dbReference>
<sequence>MDIIPEFIELPGSLPILPLRNKVFLPLSVIRVALASTQSIALVEKALLPNSEQLIGVVPVKEKSDTSADTISTTERPFHMHSYGVAATILQLSRTELPRRSYTLLLEGKCRFKVRDLCRETPYLEANVLQVDMLREVVVSLAADAEINQLARSFKDRVLKLIKLVEPAMSSGEGGPAGAGRVKAVGRLKAILDRAPPHSLADLFSSSFEPMLTREHKLQLLNTECSKKRLAVAISIIDQSMQRAEVSKDINQKVDATLSKSQREFLLRQQLKAIKDELGEGDAPGEDDEVGKLEK</sequence>
<dbReference type="InterPro" id="IPR027065">
    <property type="entry name" value="Lon_Prtase"/>
</dbReference>
<dbReference type="Gene3D" id="2.30.130.40">
    <property type="entry name" value="LON domain-like"/>
    <property type="match status" value="1"/>
</dbReference>
<evidence type="ECO:0000313" key="4">
    <source>
        <dbReference type="EMBL" id="KAK3287456.1"/>
    </source>
</evidence>
<dbReference type="Gene3D" id="1.20.58.1480">
    <property type="match status" value="1"/>
</dbReference>
<name>A0AAE0F1A2_9CHLO</name>
<dbReference type="PROSITE" id="PS51787">
    <property type="entry name" value="LON_N"/>
    <property type="match status" value="1"/>
</dbReference>
<organism evidence="3 5">
    <name type="scientific">Cymbomonas tetramitiformis</name>
    <dbReference type="NCBI Taxonomy" id="36881"/>
    <lineage>
        <taxon>Eukaryota</taxon>
        <taxon>Viridiplantae</taxon>
        <taxon>Chlorophyta</taxon>
        <taxon>Pyramimonadophyceae</taxon>
        <taxon>Pyramimonadales</taxon>
        <taxon>Pyramimonadaceae</taxon>
        <taxon>Cymbomonas</taxon>
    </lineage>
</organism>
<dbReference type="Pfam" id="PF02190">
    <property type="entry name" value="LON_substr_bdg"/>
    <property type="match status" value="1"/>
</dbReference>
<evidence type="ECO:0000313" key="5">
    <source>
        <dbReference type="Proteomes" id="UP001190700"/>
    </source>
</evidence>
<dbReference type="SMART" id="SM00464">
    <property type="entry name" value="LON"/>
    <property type="match status" value="1"/>
</dbReference>
<dbReference type="PANTHER" id="PTHR10046">
    <property type="entry name" value="ATP DEPENDENT LON PROTEASE FAMILY MEMBER"/>
    <property type="match status" value="1"/>
</dbReference>
<dbReference type="GO" id="GO:0004252">
    <property type="term" value="F:serine-type endopeptidase activity"/>
    <property type="evidence" value="ECO:0007669"/>
    <property type="project" value="InterPro"/>
</dbReference>
<dbReference type="SUPFAM" id="SSF88697">
    <property type="entry name" value="PUA domain-like"/>
    <property type="match status" value="1"/>
</dbReference>
<dbReference type="EMBL" id="LGRX02000840">
    <property type="protein sequence ID" value="KAK3287456.1"/>
    <property type="molecule type" value="Genomic_DNA"/>
</dbReference>
<dbReference type="GO" id="GO:0030163">
    <property type="term" value="P:protein catabolic process"/>
    <property type="evidence" value="ECO:0007669"/>
    <property type="project" value="InterPro"/>
</dbReference>
<evidence type="ECO:0000313" key="3">
    <source>
        <dbReference type="EMBL" id="KAK3246655.1"/>
    </source>
</evidence>
<feature type="region of interest" description="Disordered" evidence="1">
    <location>
        <begin position="276"/>
        <end position="295"/>
    </location>
</feature>
<dbReference type="EMBL" id="LGRX02029594">
    <property type="protein sequence ID" value="KAK3246655.1"/>
    <property type="molecule type" value="Genomic_DNA"/>
</dbReference>
<dbReference type="GO" id="GO:0005524">
    <property type="term" value="F:ATP binding"/>
    <property type="evidence" value="ECO:0007669"/>
    <property type="project" value="InterPro"/>
</dbReference>
<proteinExistence type="predicted"/>
<dbReference type="AlphaFoldDB" id="A0AAE0F1A2"/>
<dbReference type="Proteomes" id="UP001190700">
    <property type="component" value="Unassembled WGS sequence"/>
</dbReference>
<evidence type="ECO:0000256" key="1">
    <source>
        <dbReference type="SAM" id="MobiDB-lite"/>
    </source>
</evidence>
<keyword evidence="5" id="KW-1185">Reference proteome</keyword>
<reference evidence="3" key="2">
    <citation type="submission" date="2023-06" db="EMBL/GenBank/DDBJ databases">
        <title>Long-read-based genome assembly of the green algal bacterivore Cymbomonas tetramitiformis.</title>
        <authorList>
            <person name="Gyaltshen Y."/>
            <person name="Rozenberg A."/>
            <person name="Paasch A."/>
            <person name="Burns J.A."/>
            <person name="Warring S."/>
            <person name="Larson R."/>
            <person name="Maurer-Alcala X."/>
            <person name="Dacks J."/>
            <person name="Kim E."/>
        </authorList>
    </citation>
    <scope>NUCLEOTIDE SEQUENCE</scope>
    <source>
        <strain evidence="3">PLY_AMNH</strain>
    </source>
</reference>
<dbReference type="GO" id="GO:0004176">
    <property type="term" value="F:ATP-dependent peptidase activity"/>
    <property type="evidence" value="ECO:0007669"/>
    <property type="project" value="InterPro"/>
</dbReference>
<comment type="caution">
    <text evidence="3">The sequence shown here is derived from an EMBL/GenBank/DDBJ whole genome shotgun (WGS) entry which is preliminary data.</text>
</comment>
<feature type="compositionally biased region" description="Acidic residues" evidence="1">
    <location>
        <begin position="279"/>
        <end position="289"/>
    </location>
</feature>
<gene>
    <name evidence="3" type="ORF">CYMTET_43814</name>
    <name evidence="4" type="ORF">CYMTET_5031</name>
</gene>
<reference evidence="3 5" key="1">
    <citation type="journal article" date="2015" name="Genome Biol. Evol.">
        <title>Comparative Genomics of a Bacterivorous Green Alga Reveals Evolutionary Causalities and Consequences of Phago-Mixotrophic Mode of Nutrition.</title>
        <authorList>
            <person name="Burns J.A."/>
            <person name="Paasch A."/>
            <person name="Narechania A."/>
            <person name="Kim E."/>
        </authorList>
    </citation>
    <scope>NUCLEOTIDE SEQUENCE [LARGE SCALE GENOMIC DNA]</scope>
    <source>
        <strain evidence="3">PLY_AMNH</strain>
    </source>
</reference>
<dbReference type="InterPro" id="IPR003111">
    <property type="entry name" value="Lon_prtase_N"/>
</dbReference>
<accession>A0AAE0F1A2</accession>
<dbReference type="InterPro" id="IPR015947">
    <property type="entry name" value="PUA-like_sf"/>
</dbReference>
<feature type="non-terminal residue" evidence="3">
    <location>
        <position position="1"/>
    </location>
</feature>
<evidence type="ECO:0000259" key="2">
    <source>
        <dbReference type="PROSITE" id="PS51787"/>
    </source>
</evidence>
<protein>
    <recommendedName>
        <fullName evidence="2">Lon N-terminal domain-containing protein</fullName>
    </recommendedName>
</protein>